<sequence length="107" mass="12563">MKISSDVSTELALYDDPWKIRKKLTKSDLYHLSRLLLPRDCVRTHVLRWMKKEMVGEVHSKEGMEVNVIKERTGGTEGKDQEHWLVFRYWASSGCYMLNGGWSELFV</sequence>
<keyword evidence="2" id="KW-0805">Transcription regulation</keyword>
<dbReference type="EMBL" id="KK198757">
    <property type="protein sequence ID" value="KCW73566.1"/>
    <property type="molecule type" value="Genomic_DNA"/>
</dbReference>
<gene>
    <name evidence="6" type="ORF">EUGRSUZ_E02109</name>
</gene>
<evidence type="ECO:0008006" key="7">
    <source>
        <dbReference type="Google" id="ProtNLM"/>
    </source>
</evidence>
<dbReference type="InParanoid" id="A0A059C5W5"/>
<dbReference type="InterPro" id="IPR003340">
    <property type="entry name" value="B3_DNA-bd"/>
</dbReference>
<dbReference type="GO" id="GO:0003677">
    <property type="term" value="F:DNA binding"/>
    <property type="evidence" value="ECO:0007669"/>
    <property type="project" value="UniProtKB-KW"/>
</dbReference>
<comment type="subcellular location">
    <subcellularLocation>
        <location evidence="1">Nucleus</location>
    </subcellularLocation>
</comment>
<dbReference type="PANTHER" id="PTHR34269">
    <property type="entry name" value="TRANSCRIPTION FACTOR B3-DOMAIN FAMILY-RELATED"/>
    <property type="match status" value="1"/>
</dbReference>
<reference evidence="6" key="1">
    <citation type="submission" date="2013-07" db="EMBL/GenBank/DDBJ databases">
        <title>The genome of Eucalyptus grandis.</title>
        <authorList>
            <person name="Schmutz J."/>
            <person name="Hayes R."/>
            <person name="Myburg A."/>
            <person name="Tuskan G."/>
            <person name="Grattapaglia D."/>
            <person name="Rokhsar D.S."/>
        </authorList>
    </citation>
    <scope>NUCLEOTIDE SEQUENCE</scope>
    <source>
        <tissue evidence="6">Leaf extractions</tissue>
    </source>
</reference>
<proteinExistence type="predicted"/>
<dbReference type="CDD" id="cd10017">
    <property type="entry name" value="B3_DNA"/>
    <property type="match status" value="1"/>
</dbReference>
<evidence type="ECO:0000256" key="2">
    <source>
        <dbReference type="ARBA" id="ARBA00023015"/>
    </source>
</evidence>
<protein>
    <recommendedName>
        <fullName evidence="7">TF-B3 domain-containing protein</fullName>
    </recommendedName>
</protein>
<name>A0A059C5W5_EUCGR</name>
<dbReference type="Gene3D" id="2.40.330.10">
    <property type="entry name" value="DNA-binding pseudobarrel domain"/>
    <property type="match status" value="1"/>
</dbReference>
<dbReference type="AlphaFoldDB" id="A0A059C5W5"/>
<keyword evidence="3" id="KW-0238">DNA-binding</keyword>
<dbReference type="InterPro" id="IPR051442">
    <property type="entry name" value="B3_domain"/>
</dbReference>
<evidence type="ECO:0000256" key="5">
    <source>
        <dbReference type="ARBA" id="ARBA00023242"/>
    </source>
</evidence>
<dbReference type="SUPFAM" id="SSF101936">
    <property type="entry name" value="DNA-binding pseudobarrel domain"/>
    <property type="match status" value="1"/>
</dbReference>
<keyword evidence="5" id="KW-0539">Nucleus</keyword>
<dbReference type="PANTHER" id="PTHR34269:SF11">
    <property type="entry name" value="B3 DOMAIN PROTEIN"/>
    <property type="match status" value="1"/>
</dbReference>
<evidence type="ECO:0000256" key="3">
    <source>
        <dbReference type="ARBA" id="ARBA00023125"/>
    </source>
</evidence>
<dbReference type="InterPro" id="IPR015300">
    <property type="entry name" value="DNA-bd_pseudobarrel_sf"/>
</dbReference>
<evidence type="ECO:0000256" key="4">
    <source>
        <dbReference type="ARBA" id="ARBA00023163"/>
    </source>
</evidence>
<evidence type="ECO:0000256" key="1">
    <source>
        <dbReference type="ARBA" id="ARBA00004123"/>
    </source>
</evidence>
<organism evidence="6">
    <name type="scientific">Eucalyptus grandis</name>
    <name type="common">Flooded gum</name>
    <dbReference type="NCBI Taxonomy" id="71139"/>
    <lineage>
        <taxon>Eukaryota</taxon>
        <taxon>Viridiplantae</taxon>
        <taxon>Streptophyta</taxon>
        <taxon>Embryophyta</taxon>
        <taxon>Tracheophyta</taxon>
        <taxon>Spermatophyta</taxon>
        <taxon>Magnoliopsida</taxon>
        <taxon>eudicotyledons</taxon>
        <taxon>Gunneridae</taxon>
        <taxon>Pentapetalae</taxon>
        <taxon>rosids</taxon>
        <taxon>malvids</taxon>
        <taxon>Myrtales</taxon>
        <taxon>Myrtaceae</taxon>
        <taxon>Myrtoideae</taxon>
        <taxon>Eucalypteae</taxon>
        <taxon>Eucalyptus</taxon>
    </lineage>
</organism>
<keyword evidence="4" id="KW-0804">Transcription</keyword>
<evidence type="ECO:0000313" key="6">
    <source>
        <dbReference type="EMBL" id="KCW73566.1"/>
    </source>
</evidence>
<dbReference type="Gramene" id="KCW73566">
    <property type="protein sequence ID" value="KCW73566"/>
    <property type="gene ID" value="EUGRSUZ_E02109"/>
</dbReference>
<dbReference type="GO" id="GO:0005634">
    <property type="term" value="C:nucleus"/>
    <property type="evidence" value="ECO:0007669"/>
    <property type="project" value="UniProtKB-SubCell"/>
</dbReference>
<accession>A0A059C5W5</accession>